<organism evidence="8 9">
    <name type="scientific">Arachis hypogaea</name>
    <name type="common">Peanut</name>
    <dbReference type="NCBI Taxonomy" id="3818"/>
    <lineage>
        <taxon>Eukaryota</taxon>
        <taxon>Viridiplantae</taxon>
        <taxon>Streptophyta</taxon>
        <taxon>Embryophyta</taxon>
        <taxon>Tracheophyta</taxon>
        <taxon>Spermatophyta</taxon>
        <taxon>Magnoliopsida</taxon>
        <taxon>eudicotyledons</taxon>
        <taxon>Gunneridae</taxon>
        <taxon>Pentapetalae</taxon>
        <taxon>rosids</taxon>
        <taxon>fabids</taxon>
        <taxon>Fabales</taxon>
        <taxon>Fabaceae</taxon>
        <taxon>Papilionoideae</taxon>
        <taxon>50 kb inversion clade</taxon>
        <taxon>dalbergioids sensu lato</taxon>
        <taxon>Dalbergieae</taxon>
        <taxon>Pterocarpus clade</taxon>
        <taxon>Arachis</taxon>
    </lineage>
</organism>
<keyword evidence="4 6" id="KW-1133">Transmembrane helix</keyword>
<keyword evidence="9" id="KW-1185">Reference proteome</keyword>
<dbReference type="AntiFam" id="ANF00039">
    <property type="entry name" value="Antisense to SRP RNA"/>
</dbReference>
<feature type="transmembrane region" description="Helical" evidence="6">
    <location>
        <begin position="170"/>
        <end position="188"/>
    </location>
</feature>
<comment type="subcellular location">
    <subcellularLocation>
        <location evidence="6">Cell membrane</location>
        <topology evidence="6">Multi-pass membrane protein</topology>
    </subcellularLocation>
    <subcellularLocation>
        <location evidence="1">Membrane</location>
        <topology evidence="1">Multi-pass membrane protein</topology>
    </subcellularLocation>
</comment>
<reference evidence="8 9" key="1">
    <citation type="submission" date="2019-01" db="EMBL/GenBank/DDBJ databases">
        <title>Sequencing of cultivated peanut Arachis hypogaea provides insights into genome evolution and oil improvement.</title>
        <authorList>
            <person name="Chen X."/>
        </authorList>
    </citation>
    <scope>NUCLEOTIDE SEQUENCE [LARGE SCALE GENOMIC DNA]</scope>
    <source>
        <strain evidence="9">cv. Fuhuasheng</strain>
        <tissue evidence="8">Leaves</tissue>
    </source>
</reference>
<comment type="function">
    <text evidence="6">Choline transporter.</text>
</comment>
<dbReference type="InterPro" id="IPR007603">
    <property type="entry name" value="Choline_transptr-like"/>
</dbReference>
<keyword evidence="3 6" id="KW-0812">Transmembrane</keyword>
<dbReference type="Proteomes" id="UP000289738">
    <property type="component" value="Chromosome B03"/>
</dbReference>
<accession>A0A445A6W5</accession>
<feature type="transmembrane region" description="Helical" evidence="6">
    <location>
        <begin position="217"/>
        <end position="250"/>
    </location>
</feature>
<dbReference type="GO" id="GO:0005886">
    <property type="term" value="C:plasma membrane"/>
    <property type="evidence" value="ECO:0007669"/>
    <property type="project" value="UniProtKB-SubCell"/>
</dbReference>
<feature type="transmembrane region" description="Helical" evidence="6">
    <location>
        <begin position="90"/>
        <end position="111"/>
    </location>
</feature>
<evidence type="ECO:0000256" key="6">
    <source>
        <dbReference type="RuleBase" id="RU368066"/>
    </source>
</evidence>
<feature type="transmembrane region" description="Helical" evidence="6">
    <location>
        <begin position="408"/>
        <end position="427"/>
    </location>
</feature>
<feature type="region of interest" description="Disordered" evidence="7">
    <location>
        <begin position="1"/>
        <end position="77"/>
    </location>
</feature>
<evidence type="ECO:0000256" key="1">
    <source>
        <dbReference type="ARBA" id="ARBA00004141"/>
    </source>
</evidence>
<dbReference type="EMBL" id="SDMP01000013">
    <property type="protein sequence ID" value="RYR22193.1"/>
    <property type="molecule type" value="Genomic_DNA"/>
</dbReference>
<feature type="compositionally biased region" description="Pro residues" evidence="7">
    <location>
        <begin position="62"/>
        <end position="72"/>
    </location>
</feature>
<evidence type="ECO:0000313" key="8">
    <source>
        <dbReference type="EMBL" id="RYR22193.1"/>
    </source>
</evidence>
<evidence type="ECO:0000256" key="3">
    <source>
        <dbReference type="ARBA" id="ARBA00022692"/>
    </source>
</evidence>
<feature type="transmembrane region" description="Helical" evidence="6">
    <location>
        <begin position="256"/>
        <end position="274"/>
    </location>
</feature>
<evidence type="ECO:0000256" key="5">
    <source>
        <dbReference type="ARBA" id="ARBA00023136"/>
    </source>
</evidence>
<dbReference type="GO" id="GO:0022857">
    <property type="term" value="F:transmembrane transporter activity"/>
    <property type="evidence" value="ECO:0007669"/>
    <property type="project" value="UniProtKB-UniRule"/>
</dbReference>
<gene>
    <name evidence="8" type="ORF">Ahy_B03g067470</name>
</gene>
<dbReference type="AlphaFoldDB" id="A0A445A6W5"/>
<sequence>MEMRAVEGASEQVREQNAKEEEEQGTFDLENGQMKFEEKVMSDHNNNVASLSPDHHHHQSQQPPPSQPPSTPSIPQQPVILNSRRYTNKITLFLFLLHMLIAIALVAFLIFKGVEGLIQPSSDSKRRKQTRVVKSSFSSKHCSSTNMANCNKKMDKFHDTFHTMPPTDDVGVSLIAFSIGNGLYACWVQNRIKFCTKILTLSLQPVSKFHDLNQPTFYILGAALFWILAVIGALNFYLPSLVIIALVLSLSWTSEIMRNVVNISVSRVVALYYLRRMQSSTQFGFLRALTRNLGSACLGSLVMPAIEATRVVARFLNLVEGEDEFLFCCARCCFRVMESIFRYGNGWAYIAAYSKGFVAASQDTWSLFKRLEMEPIVDLDITSSICFLSGVSIASISVIAVSAWTSQLYENFTATLALLTFFIGYLLTRITMALPHACELTKLGPKSDGSRAGLVIHPPLEARSCCCSVKPAWRSAPEFRSQDSENCEVAEPN</sequence>
<dbReference type="PANTHER" id="PTHR12385">
    <property type="entry name" value="CHOLINE TRANSPORTER-LIKE (SLC FAMILY 44)"/>
    <property type="match status" value="1"/>
</dbReference>
<evidence type="ECO:0000256" key="7">
    <source>
        <dbReference type="SAM" id="MobiDB-lite"/>
    </source>
</evidence>
<dbReference type="STRING" id="3818.A0A445A6W5"/>
<comment type="similarity">
    <text evidence="2 6">Belongs to the CTL (choline transporter-like) family.</text>
</comment>
<evidence type="ECO:0000313" key="9">
    <source>
        <dbReference type="Proteomes" id="UP000289738"/>
    </source>
</evidence>
<keyword evidence="5 6" id="KW-0472">Membrane</keyword>
<feature type="transmembrane region" description="Helical" evidence="6">
    <location>
        <begin position="379"/>
        <end position="402"/>
    </location>
</feature>
<proteinExistence type="inferred from homology"/>
<comment type="caution">
    <text evidence="6">Lacks conserved residue(s) required for the propagation of feature annotation.</text>
</comment>
<comment type="caution">
    <text evidence="8">The sequence shown here is derived from an EMBL/GenBank/DDBJ whole genome shotgun (WGS) entry which is preliminary data.</text>
</comment>
<name>A0A445A6W5_ARAHY</name>
<protein>
    <recommendedName>
        <fullName evidence="6">Choline transporter-like protein</fullName>
    </recommendedName>
</protein>
<dbReference type="Pfam" id="PF04515">
    <property type="entry name" value="Choline_transpo"/>
    <property type="match status" value="1"/>
</dbReference>
<evidence type="ECO:0000256" key="4">
    <source>
        <dbReference type="ARBA" id="ARBA00022989"/>
    </source>
</evidence>
<evidence type="ECO:0000256" key="2">
    <source>
        <dbReference type="ARBA" id="ARBA00007168"/>
    </source>
</evidence>
<dbReference type="PANTHER" id="PTHR12385:SF93">
    <property type="entry name" value="CHOLINE TRANSPORTER-LIKE PROTEIN"/>
    <property type="match status" value="1"/>
</dbReference>